<reference evidence="2 3" key="1">
    <citation type="submission" date="2018-07" db="EMBL/GenBank/DDBJ databases">
        <title>Genomic Encyclopedia of Type Strains, Phase IV (KMG-IV): sequencing the most valuable type-strain genomes for metagenomic binning, comparative biology and taxonomic classification.</title>
        <authorList>
            <person name="Goeker M."/>
        </authorList>
    </citation>
    <scope>NUCLEOTIDE SEQUENCE [LARGE SCALE GENOMIC DNA]</scope>
    <source>
        <strain evidence="2 3">DSM 4134</strain>
    </source>
</reference>
<organism evidence="2 3">
    <name type="scientific">Marinoscillum furvescens DSM 4134</name>
    <dbReference type="NCBI Taxonomy" id="1122208"/>
    <lineage>
        <taxon>Bacteria</taxon>
        <taxon>Pseudomonadati</taxon>
        <taxon>Bacteroidota</taxon>
        <taxon>Cytophagia</taxon>
        <taxon>Cytophagales</taxon>
        <taxon>Reichenbachiellaceae</taxon>
        <taxon>Marinoscillum</taxon>
    </lineage>
</organism>
<accession>A0A3D9LJT8</accession>
<evidence type="ECO:0008006" key="4">
    <source>
        <dbReference type="Google" id="ProtNLM"/>
    </source>
</evidence>
<dbReference type="Proteomes" id="UP000256779">
    <property type="component" value="Unassembled WGS sequence"/>
</dbReference>
<dbReference type="AlphaFoldDB" id="A0A3D9LJT8"/>
<name>A0A3D9LJT8_MARFU</name>
<dbReference type="PROSITE" id="PS51257">
    <property type="entry name" value="PROKAR_LIPOPROTEIN"/>
    <property type="match status" value="1"/>
</dbReference>
<evidence type="ECO:0000313" key="2">
    <source>
        <dbReference type="EMBL" id="REE05522.1"/>
    </source>
</evidence>
<sequence>MKSMKQLLAFAVVAMMIAVSSCKKDDDNTVTETERDLVLTALQGTWTVDASSSFANTEIDASGVTATFTETGFQLTGNIESYATGGTYTVAEDGSISDVTVNLVPENLEINGTSTVTLSAAKDQLTVNFATVQSDSRVGGLGEFNIILNAN</sequence>
<protein>
    <recommendedName>
        <fullName evidence="4">Lipocalin-like protein</fullName>
    </recommendedName>
</protein>
<feature type="signal peptide" evidence="1">
    <location>
        <begin position="1"/>
        <end position="24"/>
    </location>
</feature>
<evidence type="ECO:0000256" key="1">
    <source>
        <dbReference type="SAM" id="SignalP"/>
    </source>
</evidence>
<comment type="caution">
    <text evidence="2">The sequence shown here is derived from an EMBL/GenBank/DDBJ whole genome shotgun (WGS) entry which is preliminary data.</text>
</comment>
<keyword evidence="3" id="KW-1185">Reference proteome</keyword>
<keyword evidence="1" id="KW-0732">Signal</keyword>
<dbReference type="EMBL" id="QREG01000001">
    <property type="protein sequence ID" value="REE05522.1"/>
    <property type="molecule type" value="Genomic_DNA"/>
</dbReference>
<evidence type="ECO:0000313" key="3">
    <source>
        <dbReference type="Proteomes" id="UP000256779"/>
    </source>
</evidence>
<dbReference type="RefSeq" id="WP_115866046.1">
    <property type="nucleotide sequence ID" value="NZ_QREG01000001.1"/>
</dbReference>
<gene>
    <name evidence="2" type="ORF">C7460_10137</name>
</gene>
<proteinExistence type="predicted"/>
<feature type="chain" id="PRO_5017722049" description="Lipocalin-like protein" evidence="1">
    <location>
        <begin position="25"/>
        <end position="151"/>
    </location>
</feature>